<feature type="compositionally biased region" description="Basic and acidic residues" evidence="5">
    <location>
        <begin position="264"/>
        <end position="278"/>
    </location>
</feature>
<sequence length="616" mass="69181">MSEGVVPARASPLVATLRAPLWGEGGADVRDAALPALSLLRALHALSRHWHTLYRAACLPDHRPLVPHLDFINAKLAAKANRQLQDPLVIMTGNLPPWLKKIAYACPFVFPFECRHLLFYVVSFDRDRALQRLLEAGGERAAAGADERVAPRLDRRKRTVQRHSVLRQAEHVMHEFAHSKALLEIQYENEVGTGLGPTLEFYALVSQELQRADLDLWHGSENFKQKPTSFGGEIVKSQPPVVTDRSADAATRLASSVRDALNLDEERSPEPSDLEKETSIPSPAPDATYVNWPCGLFPQAIGRNARASHLSRVKAKFRFLGKFMAKAVMDSRMVDIPLSVSMYRWVVSEQAWLGLSDVRHVAPELWRSLCRLRRVADRAQALAADARHTPEQRSQMINALELDGCPIEELGLDFILPGDGCTELRRGGRDLPVTAHNLHEYIALVTHWLLYEGVTKQMEAFKEGFESVFPLNNLKIFYPEELEQVFCGSPSGGRDQRWDPRMLAECIRPDHGYNAESRAIRMLIDILASYNREEQRLFLQFVTGSPRLPTGGFKALNPPLTVVRKSLESSLDPDEYLPSVMTCVNYLKLPDYSSAEVMRAKLRLAASEGQHSFHLS</sequence>
<accession>A0AAU9UNM3</accession>
<dbReference type="InterPro" id="IPR000569">
    <property type="entry name" value="HECT_dom"/>
</dbReference>
<dbReference type="Proteomes" id="UP001153954">
    <property type="component" value="Unassembled WGS sequence"/>
</dbReference>
<dbReference type="FunFam" id="3.30.2410.10:FF:000005">
    <property type="entry name" value="E3 ubiquitin-protein ligase TRIP12 isoform X1"/>
    <property type="match status" value="1"/>
</dbReference>
<dbReference type="GO" id="GO:0000209">
    <property type="term" value="P:protein polyubiquitination"/>
    <property type="evidence" value="ECO:0007669"/>
    <property type="project" value="TreeGrafter"/>
</dbReference>
<evidence type="ECO:0000256" key="2">
    <source>
        <dbReference type="ARBA" id="ARBA00022786"/>
    </source>
</evidence>
<dbReference type="EC" id="2.3.2.26" evidence="4"/>
<dbReference type="PROSITE" id="PS50237">
    <property type="entry name" value="HECT"/>
    <property type="match status" value="1"/>
</dbReference>
<evidence type="ECO:0000313" key="8">
    <source>
        <dbReference type="Proteomes" id="UP001153954"/>
    </source>
</evidence>
<evidence type="ECO:0000313" key="7">
    <source>
        <dbReference type="EMBL" id="CAH2099707.1"/>
    </source>
</evidence>
<protein>
    <recommendedName>
        <fullName evidence="4">E3 ubiquitin-protein ligase</fullName>
        <ecNumber evidence="4">2.3.2.26</ecNumber>
    </recommendedName>
</protein>
<dbReference type="InterPro" id="IPR045322">
    <property type="entry name" value="HECTD1/TRIP12-like"/>
</dbReference>
<dbReference type="GO" id="GO:0006974">
    <property type="term" value="P:DNA damage response"/>
    <property type="evidence" value="ECO:0007669"/>
    <property type="project" value="TreeGrafter"/>
</dbReference>
<organism evidence="7 8">
    <name type="scientific">Euphydryas editha</name>
    <name type="common">Edith's checkerspot</name>
    <dbReference type="NCBI Taxonomy" id="104508"/>
    <lineage>
        <taxon>Eukaryota</taxon>
        <taxon>Metazoa</taxon>
        <taxon>Ecdysozoa</taxon>
        <taxon>Arthropoda</taxon>
        <taxon>Hexapoda</taxon>
        <taxon>Insecta</taxon>
        <taxon>Pterygota</taxon>
        <taxon>Neoptera</taxon>
        <taxon>Endopterygota</taxon>
        <taxon>Lepidoptera</taxon>
        <taxon>Glossata</taxon>
        <taxon>Ditrysia</taxon>
        <taxon>Papilionoidea</taxon>
        <taxon>Nymphalidae</taxon>
        <taxon>Nymphalinae</taxon>
        <taxon>Euphydryas</taxon>
    </lineage>
</organism>
<comment type="pathway">
    <text evidence="4">Protein modification; protein ubiquitination.</text>
</comment>
<evidence type="ECO:0000256" key="3">
    <source>
        <dbReference type="PROSITE-ProRule" id="PRU00104"/>
    </source>
</evidence>
<dbReference type="GO" id="GO:0061630">
    <property type="term" value="F:ubiquitin protein ligase activity"/>
    <property type="evidence" value="ECO:0007669"/>
    <property type="project" value="UniProtKB-UniRule"/>
</dbReference>
<dbReference type="PANTHER" id="PTHR45670:SF13">
    <property type="entry name" value="E3 UBIQUITIN-PROTEIN LIGASE TRIP12"/>
    <property type="match status" value="1"/>
</dbReference>
<feature type="region of interest" description="Disordered" evidence="5">
    <location>
        <begin position="258"/>
        <end position="285"/>
    </location>
</feature>
<dbReference type="Gene3D" id="3.90.1750.10">
    <property type="entry name" value="Hect, E3 ligase catalytic domains"/>
    <property type="match status" value="1"/>
</dbReference>
<dbReference type="AlphaFoldDB" id="A0AAU9UNM3"/>
<dbReference type="GO" id="GO:0016607">
    <property type="term" value="C:nuclear speck"/>
    <property type="evidence" value="ECO:0007669"/>
    <property type="project" value="TreeGrafter"/>
</dbReference>
<name>A0AAU9UNM3_EUPED</name>
<dbReference type="SMART" id="SM00119">
    <property type="entry name" value="HECTc"/>
    <property type="match status" value="1"/>
</dbReference>
<dbReference type="SUPFAM" id="SSF56204">
    <property type="entry name" value="Hect, E3 ligase catalytic domain"/>
    <property type="match status" value="1"/>
</dbReference>
<feature type="domain" description="HECT" evidence="6">
    <location>
        <begin position="317"/>
        <end position="616"/>
    </location>
</feature>
<evidence type="ECO:0000259" key="6">
    <source>
        <dbReference type="PROSITE" id="PS50237"/>
    </source>
</evidence>
<evidence type="ECO:0000256" key="1">
    <source>
        <dbReference type="ARBA" id="ARBA00022679"/>
    </source>
</evidence>
<comment type="catalytic activity">
    <reaction evidence="4">
        <text>S-ubiquitinyl-[E2 ubiquitin-conjugating enzyme]-L-cysteine + [acceptor protein]-L-lysine = [E2 ubiquitin-conjugating enzyme]-L-cysteine + N(6)-ubiquitinyl-[acceptor protein]-L-lysine.</text>
        <dbReference type="EC" id="2.3.2.26"/>
    </reaction>
</comment>
<dbReference type="EMBL" id="CAKOGL010000022">
    <property type="protein sequence ID" value="CAH2099707.1"/>
    <property type="molecule type" value="Genomic_DNA"/>
</dbReference>
<keyword evidence="1 4" id="KW-0808">Transferase</keyword>
<reference evidence="7" key="1">
    <citation type="submission" date="2022-03" db="EMBL/GenBank/DDBJ databases">
        <authorList>
            <person name="Tunstrom K."/>
        </authorList>
    </citation>
    <scope>NUCLEOTIDE SEQUENCE</scope>
</reference>
<evidence type="ECO:0000256" key="4">
    <source>
        <dbReference type="RuleBase" id="RU369009"/>
    </source>
</evidence>
<dbReference type="InterPro" id="IPR035983">
    <property type="entry name" value="Hect_E3_ubiquitin_ligase"/>
</dbReference>
<dbReference type="Pfam" id="PF00632">
    <property type="entry name" value="HECT"/>
    <property type="match status" value="1"/>
</dbReference>
<evidence type="ECO:0000256" key="5">
    <source>
        <dbReference type="SAM" id="MobiDB-lite"/>
    </source>
</evidence>
<keyword evidence="8" id="KW-1185">Reference proteome</keyword>
<dbReference type="GO" id="GO:0043161">
    <property type="term" value="P:proteasome-mediated ubiquitin-dependent protein catabolic process"/>
    <property type="evidence" value="ECO:0007669"/>
    <property type="project" value="TreeGrafter"/>
</dbReference>
<dbReference type="GO" id="GO:0009966">
    <property type="term" value="P:regulation of signal transduction"/>
    <property type="evidence" value="ECO:0007669"/>
    <property type="project" value="UniProtKB-ARBA"/>
</dbReference>
<comment type="function">
    <text evidence="4">E3 ubiquitin-protein ligase which accepts ubiquitin from an E2 ubiquitin-conjugating enzyme in the form of a thioester and then directly transfers the ubiquitin to targeted substrates.</text>
</comment>
<keyword evidence="2 3" id="KW-0833">Ubl conjugation pathway</keyword>
<comment type="caution">
    <text evidence="7">The sequence shown here is derived from an EMBL/GenBank/DDBJ whole genome shotgun (WGS) entry which is preliminary data.</text>
</comment>
<gene>
    <name evidence="7" type="ORF">EEDITHA_LOCUS14651</name>
</gene>
<feature type="active site" description="Glycyl thioester intermediate" evidence="3">
    <location>
        <position position="583"/>
    </location>
</feature>
<dbReference type="PANTHER" id="PTHR45670">
    <property type="entry name" value="E3 UBIQUITIN-PROTEIN LIGASE TRIP12"/>
    <property type="match status" value="1"/>
</dbReference>
<dbReference type="Gene3D" id="3.30.2410.10">
    <property type="entry name" value="Hect, E3 ligase catalytic domain"/>
    <property type="match status" value="1"/>
</dbReference>
<comment type="similarity">
    <text evidence="4">Belongs to the UPL family. K-HECT subfamily.</text>
</comment>
<proteinExistence type="inferred from homology"/>